<evidence type="ECO:0000313" key="2">
    <source>
        <dbReference type="EMBL" id="KAK3250012.1"/>
    </source>
</evidence>
<evidence type="ECO:0000256" key="1">
    <source>
        <dbReference type="SAM" id="MobiDB-lite"/>
    </source>
</evidence>
<accession>A0AAE0F3H1</accession>
<dbReference type="EMBL" id="LGRX02026958">
    <property type="protein sequence ID" value="KAK3250012.1"/>
    <property type="molecule type" value="Genomic_DNA"/>
</dbReference>
<gene>
    <name evidence="2" type="ORF">CYMTET_40579</name>
</gene>
<reference evidence="2 3" key="1">
    <citation type="journal article" date="2015" name="Genome Biol. Evol.">
        <title>Comparative Genomics of a Bacterivorous Green Alga Reveals Evolutionary Causalities and Consequences of Phago-Mixotrophic Mode of Nutrition.</title>
        <authorList>
            <person name="Burns J.A."/>
            <person name="Paasch A."/>
            <person name="Narechania A."/>
            <person name="Kim E."/>
        </authorList>
    </citation>
    <scope>NUCLEOTIDE SEQUENCE [LARGE SCALE GENOMIC DNA]</scope>
    <source>
        <strain evidence="2 3">PLY_AMNH</strain>
    </source>
</reference>
<name>A0AAE0F3H1_9CHLO</name>
<organism evidence="2 3">
    <name type="scientific">Cymbomonas tetramitiformis</name>
    <dbReference type="NCBI Taxonomy" id="36881"/>
    <lineage>
        <taxon>Eukaryota</taxon>
        <taxon>Viridiplantae</taxon>
        <taxon>Chlorophyta</taxon>
        <taxon>Pyramimonadophyceae</taxon>
        <taxon>Pyramimonadales</taxon>
        <taxon>Pyramimonadaceae</taxon>
        <taxon>Cymbomonas</taxon>
    </lineage>
</organism>
<dbReference type="AlphaFoldDB" id="A0AAE0F3H1"/>
<keyword evidence="3" id="KW-1185">Reference proteome</keyword>
<sequence length="339" mass="36931">MARNWPSFDVLTTSQSNVGLTLDTADAESDFAVLLDNMKHVFGPISRDEILRLLDLDYEYDKYHLTLNELIYGVLVTVLLGTALVLYEESAHVHPHDGRCALQRLRFHVEGIGDPDTCRFWVRLRAIIIDETVEPALRGWLSSPRTLAPDKHRKLHPDYGDINRVDEDLHNVLRTSAAHSPYVTPLYLVVVRDLNSGQRLTFAALTLRLGRVFRDESPFACLTVTPSPAAPGGGGRGGGGKSVVGSINAFSKSRRAPPELGPPPQQDGSQNAAAMSAQFRAVPTPPNSLDPPVAASLLDGGVPPPAAFSLRVHYPSAQRDLKVQLIQAIGQGADLQQMS</sequence>
<feature type="region of interest" description="Disordered" evidence="1">
    <location>
        <begin position="253"/>
        <end position="276"/>
    </location>
</feature>
<proteinExistence type="predicted"/>
<evidence type="ECO:0000313" key="3">
    <source>
        <dbReference type="Proteomes" id="UP001190700"/>
    </source>
</evidence>
<protein>
    <submittedName>
        <fullName evidence="2">Uncharacterized protein</fullName>
    </submittedName>
</protein>
<dbReference type="Proteomes" id="UP001190700">
    <property type="component" value="Unassembled WGS sequence"/>
</dbReference>
<comment type="caution">
    <text evidence="2">The sequence shown here is derived from an EMBL/GenBank/DDBJ whole genome shotgun (WGS) entry which is preliminary data.</text>
</comment>